<reference evidence="2 3" key="1">
    <citation type="submission" date="2020-02" db="EMBL/GenBank/DDBJ databases">
        <title>Shewanella WXL01 sp. nov., a marine bacterium isolated from green algae in Luhuitou Fringing Reef (Northern South China Sea).</title>
        <authorList>
            <person name="Wang X."/>
        </authorList>
    </citation>
    <scope>NUCLEOTIDE SEQUENCE [LARGE SCALE GENOMIC DNA]</scope>
    <source>
        <strain evidence="2 3">MCCC 1A01895</strain>
    </source>
</reference>
<evidence type="ECO:0000313" key="2">
    <source>
        <dbReference type="EMBL" id="MBR9729319.1"/>
    </source>
</evidence>
<gene>
    <name evidence="2" type="ORF">G3R48_15175</name>
</gene>
<dbReference type="EMBL" id="JAAIKR010000018">
    <property type="protein sequence ID" value="MBR9729319.1"/>
    <property type="molecule type" value="Genomic_DNA"/>
</dbReference>
<name>A0ABS5I5L2_9GAMM</name>
<dbReference type="Pfam" id="PF03475">
    <property type="entry name" value="YiiM_3-alpha"/>
    <property type="match status" value="1"/>
</dbReference>
<protein>
    <submittedName>
        <fullName evidence="2">MOSC domain-containing protein</fullName>
    </submittedName>
</protein>
<dbReference type="PANTHER" id="PTHR30212">
    <property type="entry name" value="PROTEIN YIIM"/>
    <property type="match status" value="1"/>
</dbReference>
<dbReference type="PANTHER" id="PTHR30212:SF2">
    <property type="entry name" value="PROTEIN YIIM"/>
    <property type="match status" value="1"/>
</dbReference>
<feature type="domain" description="MOSC" evidence="1">
    <location>
        <begin position="26"/>
        <end position="167"/>
    </location>
</feature>
<keyword evidence="3" id="KW-1185">Reference proteome</keyword>
<organism evidence="2 3">
    <name type="scientific">Shewanella intestini</name>
    <dbReference type="NCBI Taxonomy" id="2017544"/>
    <lineage>
        <taxon>Bacteria</taxon>
        <taxon>Pseudomonadati</taxon>
        <taxon>Pseudomonadota</taxon>
        <taxon>Gammaproteobacteria</taxon>
        <taxon>Alteromonadales</taxon>
        <taxon>Shewanellaceae</taxon>
        <taxon>Shewanella</taxon>
    </lineage>
</organism>
<evidence type="ECO:0000259" key="1">
    <source>
        <dbReference type="PROSITE" id="PS51340"/>
    </source>
</evidence>
<dbReference type="InterPro" id="IPR011037">
    <property type="entry name" value="Pyrv_Knase-like_insert_dom_sf"/>
</dbReference>
<dbReference type="InterPro" id="IPR005302">
    <property type="entry name" value="MoCF_Sase_C"/>
</dbReference>
<dbReference type="InterPro" id="IPR052353">
    <property type="entry name" value="Benzoxazolinone_Detox_Enz"/>
</dbReference>
<dbReference type="Proteomes" id="UP000811844">
    <property type="component" value="Unassembled WGS sequence"/>
</dbReference>
<dbReference type="Pfam" id="PF03473">
    <property type="entry name" value="MOSC"/>
    <property type="match status" value="1"/>
</dbReference>
<sequence>MTQQLVSRLSGLYAGDQVGLYAGVESTIAHKHAVEQLVVQFTQIQGNREADSKHHGGGDRVIHHFPREHYGQYRRWDMISDGRDAPSMGENISTVGVSEHEVNIGDIIQFGEVIVQVTQPRAPCFKLNRQFGHPQFALTMQNTALCGWFYKVLSSGVIHQHDNMVLIARCSDISLAHAMEIYFSVEFDQQAYQQLLGCEGLASSWQTSLAHRLDTGIIEPWEMRLYGENVPPK</sequence>
<accession>A0ABS5I5L2</accession>
<dbReference type="Gene3D" id="2.40.33.20">
    <property type="entry name" value="PK beta-barrel domain-like"/>
    <property type="match status" value="1"/>
</dbReference>
<dbReference type="SUPFAM" id="SSF50800">
    <property type="entry name" value="PK beta-barrel domain-like"/>
    <property type="match status" value="1"/>
</dbReference>
<dbReference type="PROSITE" id="PS51340">
    <property type="entry name" value="MOSC"/>
    <property type="match status" value="1"/>
</dbReference>
<proteinExistence type="predicted"/>
<evidence type="ECO:0000313" key="3">
    <source>
        <dbReference type="Proteomes" id="UP000811844"/>
    </source>
</evidence>
<dbReference type="InterPro" id="IPR005163">
    <property type="entry name" value="Tri_helical_YiiM-like"/>
</dbReference>
<comment type="caution">
    <text evidence="2">The sequence shown here is derived from an EMBL/GenBank/DDBJ whole genome shotgun (WGS) entry which is preliminary data.</text>
</comment>
<dbReference type="RefSeq" id="WP_212593386.1">
    <property type="nucleotide sequence ID" value="NZ_JAAIKR010000018.1"/>
</dbReference>